<dbReference type="EMBL" id="MAEL01000031">
    <property type="protein sequence ID" value="KAF1304517.1"/>
    <property type="molecule type" value="Genomic_DNA"/>
</dbReference>
<keyword evidence="2" id="KW-1185">Reference proteome</keyword>
<reference evidence="1 2" key="1">
    <citation type="submission" date="2016-06" db="EMBL/GenBank/DDBJ databases">
        <title>Four novel species of enterococci isolated from chicken manure.</title>
        <authorList>
            <person name="Van Tyne D."/>
        </authorList>
    </citation>
    <scope>NUCLEOTIDE SEQUENCE [LARGE SCALE GENOMIC DNA]</scope>
    <source>
        <strain evidence="1 2">CU12B</strain>
    </source>
</reference>
<name>A0ABQ6Z0J1_9ENTE</name>
<sequence length="79" mass="9386">MFIIILSFLLIFGTHYFLRNNQTLHQFAFWKLLLISCIGLVIIFIVSVELNTFYPIMIALLVTCTMLQKRFLQLFQRGR</sequence>
<proteinExistence type="predicted"/>
<dbReference type="RefSeq" id="WP_161901547.1">
    <property type="nucleotide sequence ID" value="NZ_MAEL01000031.1"/>
</dbReference>
<protein>
    <submittedName>
        <fullName evidence="1">Uncharacterized protein</fullName>
    </submittedName>
</protein>
<evidence type="ECO:0000313" key="2">
    <source>
        <dbReference type="Proteomes" id="UP000782705"/>
    </source>
</evidence>
<comment type="caution">
    <text evidence="1">The sequence shown here is derived from an EMBL/GenBank/DDBJ whole genome shotgun (WGS) entry which is preliminary data.</text>
</comment>
<gene>
    <name evidence="1" type="ORF">BAU17_09955</name>
</gene>
<organism evidence="1 2">
    <name type="scientific">Candidatus Enterococcus willemsii</name>
    <dbReference type="NCBI Taxonomy" id="1857215"/>
    <lineage>
        <taxon>Bacteria</taxon>
        <taxon>Bacillati</taxon>
        <taxon>Bacillota</taxon>
        <taxon>Bacilli</taxon>
        <taxon>Lactobacillales</taxon>
        <taxon>Enterococcaceae</taxon>
        <taxon>Enterococcus</taxon>
    </lineage>
</organism>
<accession>A0ABQ6Z0J1</accession>
<evidence type="ECO:0000313" key="1">
    <source>
        <dbReference type="EMBL" id="KAF1304517.1"/>
    </source>
</evidence>
<dbReference type="Proteomes" id="UP000782705">
    <property type="component" value="Unassembled WGS sequence"/>
</dbReference>